<dbReference type="Gramene" id="TraesRN5D0101098200.1">
    <property type="protein sequence ID" value="TraesRN5D0101098200.1"/>
    <property type="gene ID" value="TraesRN5D0101098200"/>
</dbReference>
<dbReference type="OrthoDB" id="10286268at2759"/>
<feature type="transmembrane region" description="Helical" evidence="1">
    <location>
        <begin position="142"/>
        <end position="160"/>
    </location>
</feature>
<reference evidence="2" key="1">
    <citation type="submission" date="2018-08" db="EMBL/GenBank/DDBJ databases">
        <authorList>
            <person name="Rossello M."/>
        </authorList>
    </citation>
    <scope>NUCLEOTIDE SEQUENCE [LARGE SCALE GENOMIC DNA]</scope>
    <source>
        <strain evidence="2">cv. Chinese Spring</strain>
    </source>
</reference>
<dbReference type="Gramene" id="TraesMAC5D03G03208000.1">
    <property type="protein sequence ID" value="TraesMAC5D03G03208000.1"/>
    <property type="gene ID" value="TraesMAC5D03G03208000"/>
</dbReference>
<dbReference type="Gramene" id="TraesROB_scaffold_025913_01G000300.1">
    <property type="protein sequence ID" value="TraesROB_scaffold_025913_01G000300.1"/>
    <property type="gene ID" value="TraesROB_scaffold_025913_01G000300"/>
</dbReference>
<dbReference type="Gramene" id="TraesLAC5D03G03165030.1">
    <property type="protein sequence ID" value="TraesLAC5D03G03165030.1"/>
    <property type="gene ID" value="TraesLAC5D03G03165030"/>
</dbReference>
<accession>A0A3B6MZB1</accession>
<dbReference type="Gramene" id="TraesWEE_scaffold_111603_01G000200.1">
    <property type="protein sequence ID" value="TraesWEE_scaffold_111603_01G000200.1"/>
    <property type="gene ID" value="TraesWEE_scaffold_111603_01G000200"/>
</dbReference>
<evidence type="ECO:0008006" key="4">
    <source>
        <dbReference type="Google" id="ProtNLM"/>
    </source>
</evidence>
<feature type="transmembrane region" description="Helical" evidence="1">
    <location>
        <begin position="115"/>
        <end position="135"/>
    </location>
</feature>
<evidence type="ECO:0000256" key="1">
    <source>
        <dbReference type="SAM" id="Phobius"/>
    </source>
</evidence>
<dbReference type="GeneID" id="123125946"/>
<feature type="transmembrane region" description="Helical" evidence="1">
    <location>
        <begin position="49"/>
        <end position="75"/>
    </location>
</feature>
<protein>
    <recommendedName>
        <fullName evidence="4">Transmembrane protein</fullName>
    </recommendedName>
</protein>
<proteinExistence type="predicted"/>
<keyword evidence="1" id="KW-0812">Transmembrane</keyword>
<feature type="transmembrane region" description="Helical" evidence="1">
    <location>
        <begin position="87"/>
        <end position="109"/>
    </location>
</feature>
<evidence type="ECO:0000313" key="3">
    <source>
        <dbReference type="Proteomes" id="UP000019116"/>
    </source>
</evidence>
<dbReference type="EnsemblPlants" id="TraesCS5D02G482700.1">
    <property type="protein sequence ID" value="TraesCS5D02G482700.1"/>
    <property type="gene ID" value="TraesCS5D02G482700"/>
</dbReference>
<name>A0A3B6MZB1_WHEAT</name>
<dbReference type="Gramene" id="TraesCAD_scaffold_038043_01G000100.1">
    <property type="protein sequence ID" value="TraesCAD_scaffold_038043_01G000100.1"/>
    <property type="gene ID" value="TraesCAD_scaffold_038043_01G000100"/>
</dbReference>
<evidence type="ECO:0000313" key="2">
    <source>
        <dbReference type="EnsemblPlants" id="TraesCS5D02G482700.1"/>
    </source>
</evidence>
<keyword evidence="3" id="KW-1185">Reference proteome</keyword>
<dbReference type="Proteomes" id="UP000019116">
    <property type="component" value="Chromosome 5D"/>
</dbReference>
<dbReference type="AlphaFoldDB" id="A0A3B6MZB1"/>
<dbReference type="Gramene" id="TraesCLE_scaffold_034317_01G000300.1">
    <property type="protein sequence ID" value="TraesCLE_scaffold_034317_01G000300.1"/>
    <property type="gene ID" value="TraesCLE_scaffold_034317_01G000300"/>
</dbReference>
<dbReference type="RefSeq" id="XP_044402320.1">
    <property type="nucleotide sequence ID" value="XM_044546385.1"/>
</dbReference>
<dbReference type="Gramene" id="TraesSTA5D03G03200030.1">
    <property type="protein sequence ID" value="TraesSTA5D03G03200030.1"/>
    <property type="gene ID" value="TraesSTA5D03G03200030"/>
</dbReference>
<gene>
    <name evidence="2" type="primary">LOC123125946</name>
</gene>
<reference evidence="2" key="2">
    <citation type="submission" date="2018-10" db="UniProtKB">
        <authorList>
            <consortium name="EnsemblPlants"/>
        </authorList>
    </citation>
    <scope>IDENTIFICATION</scope>
</reference>
<keyword evidence="1" id="KW-0472">Membrane</keyword>
<organism evidence="2">
    <name type="scientific">Triticum aestivum</name>
    <name type="common">Wheat</name>
    <dbReference type="NCBI Taxonomy" id="4565"/>
    <lineage>
        <taxon>Eukaryota</taxon>
        <taxon>Viridiplantae</taxon>
        <taxon>Streptophyta</taxon>
        <taxon>Embryophyta</taxon>
        <taxon>Tracheophyta</taxon>
        <taxon>Spermatophyta</taxon>
        <taxon>Magnoliopsida</taxon>
        <taxon>Liliopsida</taxon>
        <taxon>Poales</taxon>
        <taxon>Poaceae</taxon>
        <taxon>BOP clade</taxon>
        <taxon>Pooideae</taxon>
        <taxon>Triticodae</taxon>
        <taxon>Triticeae</taxon>
        <taxon>Triticinae</taxon>
        <taxon>Triticum</taxon>
    </lineage>
</organism>
<keyword evidence="1" id="KW-1133">Transmembrane helix</keyword>
<sequence>MDSPQKKLGSTMDGEMPHLLPVTTVSETVPKDTLAPPPEAVVIVSAYEFYPAFVVLLYYALHYAMISARSIFFLLTHAEAVAAEVSALDIGIVCCAVLQAAAAVLAVQLPCHRVWVSYAFAYLALALTIVGQCMFIDPGDAIFISAVGDLMCFLALLLVGDK</sequence>
<dbReference type="Gramene" id="TraesCS5D02G482700.1">
    <property type="protein sequence ID" value="TraesCS5D02G482700.1"/>
    <property type="gene ID" value="TraesCS5D02G482700"/>
</dbReference>
<dbReference type="Gramene" id="TraesPARA_EIv1.0_1870990.1">
    <property type="protein sequence ID" value="TraesPARA_EIv1.0_1870990.1.CDS"/>
    <property type="gene ID" value="TraesPARA_EIv1.0_1870990"/>
</dbReference>
<dbReference type="Gramene" id="TraesCS5D03G1062700.1">
    <property type="protein sequence ID" value="TraesCS5D03G1062700.1.CDS"/>
    <property type="gene ID" value="TraesCS5D03G1062700"/>
</dbReference>
<dbReference type="Gramene" id="TraesJAG5D03G03206490.1">
    <property type="protein sequence ID" value="TraesJAG5D03G03206490.1"/>
    <property type="gene ID" value="TraesJAG5D03G03206490"/>
</dbReference>